<evidence type="ECO:0000256" key="4">
    <source>
        <dbReference type="ARBA" id="ARBA00023242"/>
    </source>
</evidence>
<dbReference type="CDD" id="cd11378">
    <property type="entry name" value="DUF296"/>
    <property type="match status" value="1"/>
</dbReference>
<dbReference type="PANTHER" id="PTHR31500:SF57">
    <property type="entry name" value="AT-HOOK MOTIF NUCLEAR-LOCALIZED PROTEIN 10"/>
    <property type="match status" value="1"/>
</dbReference>
<dbReference type="PANTHER" id="PTHR31500">
    <property type="entry name" value="AT-HOOK MOTIF NUCLEAR-LOCALIZED PROTEIN 9"/>
    <property type="match status" value="1"/>
</dbReference>
<dbReference type="Pfam" id="PF03479">
    <property type="entry name" value="PCC"/>
    <property type="match status" value="1"/>
</dbReference>
<dbReference type="InterPro" id="IPR039605">
    <property type="entry name" value="AHL"/>
</dbReference>
<evidence type="ECO:0000256" key="3">
    <source>
        <dbReference type="ARBA" id="ARBA00023163"/>
    </source>
</evidence>
<evidence type="ECO:0000313" key="8">
    <source>
        <dbReference type="Proteomes" id="UP000242715"/>
    </source>
</evidence>
<comment type="function">
    <text evidence="5">Transcription factor that specifically binds AT-rich DNA sequences related to the nuclear matrix attachment regions (MARs).</text>
</comment>
<dbReference type="GO" id="GO:0003680">
    <property type="term" value="F:minor groove of adenine-thymine-rich DNA binding"/>
    <property type="evidence" value="ECO:0007669"/>
    <property type="project" value="UniProtKB-UniRule"/>
</dbReference>
<keyword evidence="2 5" id="KW-0238">DNA-binding</keyword>
<dbReference type="Gene3D" id="3.30.1330.80">
    <property type="entry name" value="Hypothetical protein, similar to alpha- acetolactate decarboxylase, domain 2"/>
    <property type="match status" value="1"/>
</dbReference>
<comment type="subcellular location">
    <subcellularLocation>
        <location evidence="5">Nucleus</location>
    </subcellularLocation>
</comment>
<feature type="domain" description="PPC" evidence="6">
    <location>
        <begin position="3"/>
        <end position="98"/>
    </location>
</feature>
<reference evidence="8" key="1">
    <citation type="journal article" date="2017" name="Front. Plant Sci.">
        <title>Climate Clever Clovers: New Paradigm to Reduce the Environmental Footprint of Ruminants by Breeding Low Methanogenic Forages Utilizing Haplotype Variation.</title>
        <authorList>
            <person name="Kaur P."/>
            <person name="Appels R."/>
            <person name="Bayer P.E."/>
            <person name="Keeble-Gagnere G."/>
            <person name="Wang J."/>
            <person name="Hirakawa H."/>
            <person name="Shirasawa K."/>
            <person name="Vercoe P."/>
            <person name="Stefanova K."/>
            <person name="Durmic Z."/>
            <person name="Nichols P."/>
            <person name="Revell C."/>
            <person name="Isobe S.N."/>
            <person name="Edwards D."/>
            <person name="Erskine W."/>
        </authorList>
    </citation>
    <scope>NUCLEOTIDE SEQUENCE [LARGE SCALE GENOMIC DNA]</scope>
    <source>
        <strain evidence="8">cv. Daliak</strain>
    </source>
</reference>
<keyword evidence="3 5" id="KW-0804">Transcription</keyword>
<dbReference type="GO" id="GO:0005634">
    <property type="term" value="C:nucleus"/>
    <property type="evidence" value="ECO:0007669"/>
    <property type="project" value="UniProtKB-SubCell"/>
</dbReference>
<comment type="domain">
    <text evidence="5">The PPC domain mediates interactions between AHL proteins.</text>
</comment>
<dbReference type="EMBL" id="DF973593">
    <property type="protein sequence ID" value="GAU35516.1"/>
    <property type="molecule type" value="Genomic_DNA"/>
</dbReference>
<dbReference type="AlphaFoldDB" id="A0A2Z6MTS1"/>
<keyword evidence="4 5" id="KW-0539">Nucleus</keyword>
<evidence type="ECO:0000313" key="7">
    <source>
        <dbReference type="EMBL" id="GAU35516.1"/>
    </source>
</evidence>
<gene>
    <name evidence="7" type="ORF">TSUD_155470</name>
</gene>
<accession>A0A2Z6MTS1</accession>
<sequence length="116" mass="12382">MIDVAEKIKIFAKQNEFVWIAGAIGSLYEAEIGQEQKDLILQGDYDIINLGGLFTAPKNGNPMTGQLSITIAAAGIGRVYGGAVLGPLIAQSVVQIITAFIWNSVEDGSEEQDNDI</sequence>
<name>A0A2Z6MTS1_TRISU</name>
<keyword evidence="8" id="KW-1185">Reference proteome</keyword>
<evidence type="ECO:0000259" key="6">
    <source>
        <dbReference type="Pfam" id="PF03479"/>
    </source>
</evidence>
<dbReference type="Proteomes" id="UP000242715">
    <property type="component" value="Unassembled WGS sequence"/>
</dbReference>
<dbReference type="SUPFAM" id="SSF117856">
    <property type="entry name" value="AF0104/ALDC/Ptd012-like"/>
    <property type="match status" value="1"/>
</dbReference>
<dbReference type="InterPro" id="IPR005175">
    <property type="entry name" value="PPC_dom"/>
</dbReference>
<organism evidence="7 8">
    <name type="scientific">Trifolium subterraneum</name>
    <name type="common">Subterranean clover</name>
    <dbReference type="NCBI Taxonomy" id="3900"/>
    <lineage>
        <taxon>Eukaryota</taxon>
        <taxon>Viridiplantae</taxon>
        <taxon>Streptophyta</taxon>
        <taxon>Embryophyta</taxon>
        <taxon>Tracheophyta</taxon>
        <taxon>Spermatophyta</taxon>
        <taxon>Magnoliopsida</taxon>
        <taxon>eudicotyledons</taxon>
        <taxon>Gunneridae</taxon>
        <taxon>Pentapetalae</taxon>
        <taxon>rosids</taxon>
        <taxon>fabids</taxon>
        <taxon>Fabales</taxon>
        <taxon>Fabaceae</taxon>
        <taxon>Papilionoideae</taxon>
        <taxon>50 kb inversion clade</taxon>
        <taxon>NPAAA clade</taxon>
        <taxon>Hologalegina</taxon>
        <taxon>IRL clade</taxon>
        <taxon>Trifolieae</taxon>
        <taxon>Trifolium</taxon>
    </lineage>
</organism>
<protein>
    <recommendedName>
        <fullName evidence="5">AT-hook motif nuclear-localized protein</fullName>
    </recommendedName>
</protein>
<evidence type="ECO:0000256" key="5">
    <source>
        <dbReference type="RuleBase" id="RU367031"/>
    </source>
</evidence>
<dbReference type="OrthoDB" id="1588495at2759"/>
<evidence type="ECO:0000256" key="2">
    <source>
        <dbReference type="ARBA" id="ARBA00023125"/>
    </source>
</evidence>
<keyword evidence="1 5" id="KW-0805">Transcription regulation</keyword>
<proteinExistence type="predicted"/>
<evidence type="ECO:0000256" key="1">
    <source>
        <dbReference type="ARBA" id="ARBA00023015"/>
    </source>
</evidence>